<dbReference type="SUPFAM" id="SSF56300">
    <property type="entry name" value="Metallo-dependent phosphatases"/>
    <property type="match status" value="1"/>
</dbReference>
<dbReference type="EMBL" id="FNHL01000001">
    <property type="protein sequence ID" value="SDM12217.1"/>
    <property type="molecule type" value="Genomic_DNA"/>
</dbReference>
<keyword evidence="2" id="KW-1185">Reference proteome</keyword>
<dbReference type="RefSeq" id="WP_089694540.1">
    <property type="nucleotide sequence ID" value="NZ_FNHL01000001.1"/>
</dbReference>
<evidence type="ECO:0000313" key="2">
    <source>
        <dbReference type="Proteomes" id="UP000199451"/>
    </source>
</evidence>
<dbReference type="STRING" id="660521.SAMN04487949_0937"/>
<dbReference type="PIRSF" id="PIRSF000887">
    <property type="entry name" value="Pesterase_MJ0037"/>
    <property type="match status" value="1"/>
</dbReference>
<name>A0A1G9QNR7_9EURY</name>
<sequence>MDDLSFRDRGVFVQGTGSLVVADVHVGRDEASSVEFPLGERADLHDRLDGLLTYFEPTEAVFAGDVLHSFSHASDATRAHLRDLVDCCREAGARPVLVAGNHDTHLADVWDGELHESYRLADGTVVCHGHEEPEPDAPRYIVGHDHPAIDIEGRRRPCYLLGAGTYRGADVVMLPAFNRLAAGVAVNEMRTSDFQSPLVTDVDALRPVVYDDDSHETLRFPPLGEFRRML</sequence>
<protein>
    <submittedName>
        <fullName evidence="1">Putative phosphoesterase</fullName>
    </submittedName>
</protein>
<dbReference type="AlphaFoldDB" id="A0A1G9QNR7"/>
<dbReference type="OrthoDB" id="18264at2157"/>
<organism evidence="1 2">
    <name type="scientific">Halogranum gelatinilyticum</name>
    <dbReference type="NCBI Taxonomy" id="660521"/>
    <lineage>
        <taxon>Archaea</taxon>
        <taxon>Methanobacteriati</taxon>
        <taxon>Methanobacteriota</taxon>
        <taxon>Stenosarchaea group</taxon>
        <taxon>Halobacteria</taxon>
        <taxon>Halobacteriales</taxon>
        <taxon>Haloferacaceae</taxon>
    </lineage>
</organism>
<dbReference type="Proteomes" id="UP000199451">
    <property type="component" value="Unassembled WGS sequence"/>
</dbReference>
<proteinExistence type="predicted"/>
<accession>A0A1G9QNR7</accession>
<dbReference type="PANTHER" id="PTHR39323">
    <property type="entry name" value="BLR1149 PROTEIN"/>
    <property type="match status" value="1"/>
</dbReference>
<dbReference type="InterPro" id="IPR024173">
    <property type="entry name" value="Pesterase_MJ0037-like"/>
</dbReference>
<dbReference type="PANTHER" id="PTHR39323:SF1">
    <property type="entry name" value="BLR1149 PROTEIN"/>
    <property type="match status" value="1"/>
</dbReference>
<reference evidence="2" key="1">
    <citation type="submission" date="2016-10" db="EMBL/GenBank/DDBJ databases">
        <authorList>
            <person name="Varghese N."/>
            <person name="Submissions S."/>
        </authorList>
    </citation>
    <scope>NUCLEOTIDE SEQUENCE [LARGE SCALE GENOMIC DNA]</scope>
    <source>
        <strain evidence="2">CGMCC 1.10119</strain>
    </source>
</reference>
<gene>
    <name evidence="1" type="ORF">SAMN04487949_0937</name>
</gene>
<dbReference type="Gene3D" id="3.60.21.10">
    <property type="match status" value="1"/>
</dbReference>
<dbReference type="InterPro" id="IPR029052">
    <property type="entry name" value="Metallo-depent_PP-like"/>
</dbReference>
<evidence type="ECO:0000313" key="1">
    <source>
        <dbReference type="EMBL" id="SDM12217.1"/>
    </source>
</evidence>